<dbReference type="InterPro" id="IPR003439">
    <property type="entry name" value="ABC_transporter-like_ATP-bd"/>
</dbReference>
<feature type="domain" description="ABC transporter" evidence="6">
    <location>
        <begin position="7"/>
        <end position="232"/>
    </location>
</feature>
<dbReference type="PROSITE" id="PS00211">
    <property type="entry name" value="ABC_TRANSPORTER_1"/>
    <property type="match status" value="1"/>
</dbReference>
<comment type="subcellular location">
    <subcellularLocation>
        <location evidence="1">Cell membrane</location>
        <topology evidence="1">Peripheral membrane protein</topology>
    </subcellularLocation>
</comment>
<dbReference type="CDD" id="cd03230">
    <property type="entry name" value="ABC_DR_subfamily_A"/>
    <property type="match status" value="1"/>
</dbReference>
<dbReference type="EMBL" id="JAAMPJ010000009">
    <property type="protein sequence ID" value="NGY63312.1"/>
    <property type="molecule type" value="Genomic_DNA"/>
</dbReference>
<dbReference type="InterPro" id="IPR003593">
    <property type="entry name" value="AAA+_ATPase"/>
</dbReference>
<keyword evidence="5" id="KW-0046">Antibiotic resistance</keyword>
<keyword evidence="2" id="KW-0813">Transport</keyword>
<organism evidence="7 8">
    <name type="scientific">Lentzea alba</name>
    <dbReference type="NCBI Taxonomy" id="2714351"/>
    <lineage>
        <taxon>Bacteria</taxon>
        <taxon>Bacillati</taxon>
        <taxon>Actinomycetota</taxon>
        <taxon>Actinomycetes</taxon>
        <taxon>Pseudonocardiales</taxon>
        <taxon>Pseudonocardiaceae</taxon>
        <taxon>Lentzea</taxon>
    </lineage>
</organism>
<proteinExistence type="predicted"/>
<dbReference type="GO" id="GO:0005886">
    <property type="term" value="C:plasma membrane"/>
    <property type="evidence" value="ECO:0007669"/>
    <property type="project" value="UniProtKB-SubCell"/>
</dbReference>
<dbReference type="Pfam" id="PF00005">
    <property type="entry name" value="ABC_tran"/>
    <property type="match status" value="1"/>
</dbReference>
<evidence type="ECO:0000256" key="2">
    <source>
        <dbReference type="ARBA" id="ARBA00022448"/>
    </source>
</evidence>
<name>A0A7C9VUK4_9PSEU</name>
<evidence type="ECO:0000256" key="4">
    <source>
        <dbReference type="ARBA" id="ARBA00022840"/>
    </source>
</evidence>
<dbReference type="Proteomes" id="UP000481360">
    <property type="component" value="Unassembled WGS sequence"/>
</dbReference>
<dbReference type="AlphaFoldDB" id="A0A7C9VUK4"/>
<gene>
    <name evidence="7" type="ORF">G7043_30760</name>
</gene>
<dbReference type="GO" id="GO:0016887">
    <property type="term" value="F:ATP hydrolysis activity"/>
    <property type="evidence" value="ECO:0007669"/>
    <property type="project" value="InterPro"/>
</dbReference>
<dbReference type="PANTHER" id="PTHR42711:SF17">
    <property type="entry name" value="ABC TRANSPORTER ATP-BINDING PROTEIN"/>
    <property type="match status" value="1"/>
</dbReference>
<evidence type="ECO:0000313" key="7">
    <source>
        <dbReference type="EMBL" id="NGY63312.1"/>
    </source>
</evidence>
<evidence type="ECO:0000256" key="3">
    <source>
        <dbReference type="ARBA" id="ARBA00022741"/>
    </source>
</evidence>
<accession>A0A7C9VUK4</accession>
<dbReference type="PANTHER" id="PTHR42711">
    <property type="entry name" value="ABC TRANSPORTER ATP-BINDING PROTEIN"/>
    <property type="match status" value="1"/>
</dbReference>
<dbReference type="PROSITE" id="PS50893">
    <property type="entry name" value="ABC_TRANSPORTER_2"/>
    <property type="match status" value="1"/>
</dbReference>
<dbReference type="Gene3D" id="3.40.50.300">
    <property type="entry name" value="P-loop containing nucleotide triphosphate hydrolases"/>
    <property type="match status" value="1"/>
</dbReference>
<evidence type="ECO:0000256" key="1">
    <source>
        <dbReference type="ARBA" id="ARBA00004202"/>
    </source>
</evidence>
<keyword evidence="3" id="KW-0547">Nucleotide-binding</keyword>
<dbReference type="SMART" id="SM00382">
    <property type="entry name" value="AAA"/>
    <property type="match status" value="1"/>
</dbReference>
<reference evidence="7 8" key="1">
    <citation type="submission" date="2020-03" db="EMBL/GenBank/DDBJ databases">
        <title>Isolation and identification of active actinomycetes.</title>
        <authorList>
            <person name="Sun X."/>
        </authorList>
    </citation>
    <scope>NUCLEOTIDE SEQUENCE [LARGE SCALE GENOMIC DNA]</scope>
    <source>
        <strain evidence="7 8">NEAU-D13</strain>
    </source>
</reference>
<evidence type="ECO:0000259" key="6">
    <source>
        <dbReference type="PROSITE" id="PS50893"/>
    </source>
</evidence>
<evidence type="ECO:0000256" key="5">
    <source>
        <dbReference type="ARBA" id="ARBA00023251"/>
    </source>
</evidence>
<protein>
    <submittedName>
        <fullName evidence="7">ABC transporter ATP-binding protein</fullName>
    </submittedName>
</protein>
<dbReference type="GO" id="GO:0005524">
    <property type="term" value="F:ATP binding"/>
    <property type="evidence" value="ECO:0007669"/>
    <property type="project" value="UniProtKB-KW"/>
</dbReference>
<sequence length="304" mass="33365">MEDDIVIEISLLRFSYDTFAAVDGVDLTVRRGEIFALLGTNGAGKTTTLELVEGFRRPESGTVRVLGHDPARARSLLKPRMGMMLQHAGLIEELSVFETLKLWGSLTTRSDDVEELLDRIELVHRRDTRVEQLSGGEKRRLDFALAIYGRPELIVLDEPTTGLDPESRQRLWQTVERLRDSGSTILLTTHYLEEAESLADRVAIMHQGRISVAGTLPEVLGTRPSRITARVPASALERALPAFAGALKSTLDDTGALLVLETTALQEDLGALLRWAGDGGIELDRLTASQASLAEIFLTVGANR</sequence>
<dbReference type="InterPro" id="IPR050763">
    <property type="entry name" value="ABC_transporter_ATP-binding"/>
</dbReference>
<evidence type="ECO:0000313" key="8">
    <source>
        <dbReference type="Proteomes" id="UP000481360"/>
    </source>
</evidence>
<dbReference type="InterPro" id="IPR027417">
    <property type="entry name" value="P-loop_NTPase"/>
</dbReference>
<dbReference type="GO" id="GO:0046677">
    <property type="term" value="P:response to antibiotic"/>
    <property type="evidence" value="ECO:0007669"/>
    <property type="project" value="UniProtKB-KW"/>
</dbReference>
<keyword evidence="8" id="KW-1185">Reference proteome</keyword>
<dbReference type="InterPro" id="IPR017871">
    <property type="entry name" value="ABC_transporter-like_CS"/>
</dbReference>
<comment type="caution">
    <text evidence="7">The sequence shown here is derived from an EMBL/GenBank/DDBJ whole genome shotgun (WGS) entry which is preliminary data.</text>
</comment>
<dbReference type="SUPFAM" id="SSF52540">
    <property type="entry name" value="P-loop containing nucleoside triphosphate hydrolases"/>
    <property type="match status" value="1"/>
</dbReference>
<keyword evidence="4 7" id="KW-0067">ATP-binding</keyword>